<comment type="caution">
    <text evidence="2">The sequence shown here is derived from an EMBL/GenBank/DDBJ whole genome shotgun (WGS) entry which is preliminary data.</text>
</comment>
<feature type="transmembrane region" description="Helical" evidence="1">
    <location>
        <begin position="228"/>
        <end position="248"/>
    </location>
</feature>
<dbReference type="RefSeq" id="WP_345156070.1">
    <property type="nucleotide sequence ID" value="NZ_BAABHC010000001.1"/>
</dbReference>
<reference evidence="3" key="1">
    <citation type="journal article" date="2019" name="Int. J. Syst. Evol. Microbiol.">
        <title>The Global Catalogue of Microorganisms (GCM) 10K type strain sequencing project: providing services to taxonomists for standard genome sequencing and annotation.</title>
        <authorList>
            <consortium name="The Broad Institute Genomics Platform"/>
            <consortium name="The Broad Institute Genome Sequencing Center for Infectious Disease"/>
            <person name="Wu L."/>
            <person name="Ma J."/>
        </authorList>
    </citation>
    <scope>NUCLEOTIDE SEQUENCE [LARGE SCALE GENOMIC DNA]</scope>
    <source>
        <strain evidence="3">JCM 17926</strain>
    </source>
</reference>
<feature type="transmembrane region" description="Helical" evidence="1">
    <location>
        <begin position="280"/>
        <end position="301"/>
    </location>
</feature>
<keyword evidence="3" id="KW-1185">Reference proteome</keyword>
<evidence type="ECO:0000313" key="2">
    <source>
        <dbReference type="EMBL" id="GAA4422450.1"/>
    </source>
</evidence>
<gene>
    <name evidence="2" type="ORF">GCM10023188_00020</name>
</gene>
<sequence>MEQNRSIGMSDRMAGAGPYALAERVIGWLLYSSVFISCCAFSLTVETYLLAGLPVSLPMAVFAFLATMFTYNLSSVQSVLRHPGQPTYRHSTVFSQRNKKLLAALGVVSIAAAAVVYISFGLRMNNWLLLHLALISIGYTVPIAYKARKVKPLRSVPLLKVFLIAYVWAAVTALFPLMQAGMLAWEPAALWLFLRRFLYILALALLFDIRDYAYDRSTNTLTIPGWIGVRNTKLLSLGLLLIYMLILLNTEQGVVLLALLSSAAAAAVVVCLSSENKPRVYYALLADGAMLLHAGLVYLAMA</sequence>
<accession>A0ABP8L660</accession>
<feature type="transmembrane region" description="Helical" evidence="1">
    <location>
        <begin position="189"/>
        <end position="207"/>
    </location>
</feature>
<keyword evidence="1" id="KW-1133">Transmembrane helix</keyword>
<feature type="transmembrane region" description="Helical" evidence="1">
    <location>
        <begin position="157"/>
        <end position="177"/>
    </location>
</feature>
<keyword evidence="1" id="KW-0472">Membrane</keyword>
<evidence type="ECO:0008006" key="4">
    <source>
        <dbReference type="Google" id="ProtNLM"/>
    </source>
</evidence>
<dbReference type="EMBL" id="BAABHC010000001">
    <property type="protein sequence ID" value="GAA4422450.1"/>
    <property type="molecule type" value="Genomic_DNA"/>
</dbReference>
<keyword evidence="1" id="KW-0812">Transmembrane</keyword>
<protein>
    <recommendedName>
        <fullName evidence="4">UbiA prenyltransferase family protein</fullName>
    </recommendedName>
</protein>
<feature type="transmembrane region" description="Helical" evidence="1">
    <location>
        <begin position="254"/>
        <end position="273"/>
    </location>
</feature>
<name>A0ABP8L660_9BACT</name>
<proteinExistence type="predicted"/>
<organism evidence="2 3">
    <name type="scientific">Pontibacter saemangeumensis</name>
    <dbReference type="NCBI Taxonomy" id="1084525"/>
    <lineage>
        <taxon>Bacteria</taxon>
        <taxon>Pseudomonadati</taxon>
        <taxon>Bacteroidota</taxon>
        <taxon>Cytophagia</taxon>
        <taxon>Cytophagales</taxon>
        <taxon>Hymenobacteraceae</taxon>
        <taxon>Pontibacter</taxon>
    </lineage>
</organism>
<feature type="transmembrane region" description="Helical" evidence="1">
    <location>
        <begin position="57"/>
        <end position="80"/>
    </location>
</feature>
<feature type="transmembrane region" description="Helical" evidence="1">
    <location>
        <begin position="126"/>
        <end position="145"/>
    </location>
</feature>
<feature type="transmembrane region" description="Helical" evidence="1">
    <location>
        <begin position="101"/>
        <end position="120"/>
    </location>
</feature>
<evidence type="ECO:0000256" key="1">
    <source>
        <dbReference type="SAM" id="Phobius"/>
    </source>
</evidence>
<dbReference type="Proteomes" id="UP001500552">
    <property type="component" value="Unassembled WGS sequence"/>
</dbReference>
<feature type="transmembrane region" description="Helical" evidence="1">
    <location>
        <begin position="21"/>
        <end position="45"/>
    </location>
</feature>
<evidence type="ECO:0000313" key="3">
    <source>
        <dbReference type="Proteomes" id="UP001500552"/>
    </source>
</evidence>